<dbReference type="InterPro" id="IPR025996">
    <property type="entry name" value="MT1864/Rv1816-like_C"/>
</dbReference>
<reference evidence="6 7" key="1">
    <citation type="submission" date="2013-04" db="EMBL/GenBank/DDBJ databases">
        <authorList>
            <person name="Harkins D.M."/>
            <person name="Durkin A.S."/>
            <person name="Brinkac L.M."/>
            <person name="Haft D.H."/>
            <person name="Selengut J.D."/>
            <person name="Sanka R."/>
            <person name="DePew J."/>
            <person name="Purushe J."/>
            <person name="Hartskeerl R.A."/>
            <person name="Ahmed A."/>
            <person name="van der Linden H."/>
            <person name="Goris M.G.A."/>
            <person name="Vinetz J.M."/>
            <person name="Sutton G.G."/>
            <person name="Nierman W.C."/>
            <person name="Fouts D.E."/>
        </authorList>
    </citation>
    <scope>NUCLEOTIDE SEQUENCE [LARGE SCALE GENOMIC DNA]</scope>
    <source>
        <strain evidence="6 7">Sao Paulo</strain>
    </source>
</reference>
<keyword evidence="3" id="KW-0804">Transcription</keyword>
<dbReference type="GO" id="GO:0003677">
    <property type="term" value="F:DNA binding"/>
    <property type="evidence" value="ECO:0007669"/>
    <property type="project" value="UniProtKB-UniRule"/>
</dbReference>
<name>A0A5E8H8Y5_9LEPT</name>
<dbReference type="InterPro" id="IPR009057">
    <property type="entry name" value="Homeodomain-like_sf"/>
</dbReference>
<evidence type="ECO:0000313" key="6">
    <source>
        <dbReference type="EMBL" id="EOQ87649.1"/>
    </source>
</evidence>
<dbReference type="Proteomes" id="UP000013996">
    <property type="component" value="Unassembled WGS sequence"/>
</dbReference>
<dbReference type="STRING" id="1249483.LEP1GSC202_2503"/>
<evidence type="ECO:0000256" key="3">
    <source>
        <dbReference type="ARBA" id="ARBA00023163"/>
    </source>
</evidence>
<keyword evidence="2 4" id="KW-0238">DNA-binding</keyword>
<dbReference type="InterPro" id="IPR036271">
    <property type="entry name" value="Tet_transcr_reg_TetR-rel_C_sf"/>
</dbReference>
<protein>
    <submittedName>
        <fullName evidence="6">WHG domain protein</fullName>
    </submittedName>
</protein>
<evidence type="ECO:0000259" key="5">
    <source>
        <dbReference type="PROSITE" id="PS50977"/>
    </source>
</evidence>
<dbReference type="AlphaFoldDB" id="A0A5E8H8Y5"/>
<dbReference type="Gene3D" id="1.10.10.60">
    <property type="entry name" value="Homeodomain-like"/>
    <property type="match status" value="1"/>
</dbReference>
<evidence type="ECO:0000313" key="7">
    <source>
        <dbReference type="Proteomes" id="UP000013996"/>
    </source>
</evidence>
<dbReference type="EMBL" id="AOGX02000032">
    <property type="protein sequence ID" value="EOQ87649.1"/>
    <property type="molecule type" value="Genomic_DNA"/>
</dbReference>
<proteinExistence type="predicted"/>
<dbReference type="SUPFAM" id="SSF48498">
    <property type="entry name" value="Tetracyclin repressor-like, C-terminal domain"/>
    <property type="match status" value="1"/>
</dbReference>
<dbReference type="Gene3D" id="1.10.357.10">
    <property type="entry name" value="Tetracycline Repressor, domain 2"/>
    <property type="match status" value="1"/>
</dbReference>
<dbReference type="InterPro" id="IPR001647">
    <property type="entry name" value="HTH_TetR"/>
</dbReference>
<evidence type="ECO:0000256" key="2">
    <source>
        <dbReference type="ARBA" id="ARBA00023125"/>
    </source>
</evidence>
<keyword evidence="1" id="KW-0805">Transcription regulation</keyword>
<organism evidence="6 7">
    <name type="scientific">Leptospira yanagawae serovar Saopaulo str. Sao Paulo = ATCC 700523</name>
    <dbReference type="NCBI Taxonomy" id="1249483"/>
    <lineage>
        <taxon>Bacteria</taxon>
        <taxon>Pseudomonadati</taxon>
        <taxon>Spirochaetota</taxon>
        <taxon>Spirochaetia</taxon>
        <taxon>Leptospirales</taxon>
        <taxon>Leptospiraceae</taxon>
        <taxon>Leptospira</taxon>
    </lineage>
</organism>
<evidence type="ECO:0000256" key="1">
    <source>
        <dbReference type="ARBA" id="ARBA00023015"/>
    </source>
</evidence>
<comment type="caution">
    <text evidence="6">The sequence shown here is derived from an EMBL/GenBank/DDBJ whole genome shotgun (WGS) entry which is preliminary data.</text>
</comment>
<dbReference type="RefSeq" id="WP_015678653.1">
    <property type="nucleotide sequence ID" value="NZ_AOGX02000032.1"/>
</dbReference>
<feature type="DNA-binding region" description="H-T-H motif" evidence="4">
    <location>
        <begin position="41"/>
        <end position="60"/>
    </location>
</feature>
<sequence length="197" mass="23055">MAKKVKNKIGRPKKGQVQINRNLVLDVAWDTIQNVGFSEFRLSTVAETLGIRTPSLYNHITDTEDIFREMKIRALRLLGDNLNEVLKQNQVRSKRISNFLQTYRRFAKEYPHLYPLVISSTEFDPELKRFGDRILQLCLDAFHFVNLDKETVHKIRIIRSFVHGFIDLEREGGFGRKESVDESFQKLTESLETGKLW</sequence>
<dbReference type="PROSITE" id="PS50977">
    <property type="entry name" value="HTH_TETR_2"/>
    <property type="match status" value="1"/>
</dbReference>
<accession>A0A5E8H8Y5</accession>
<dbReference type="Pfam" id="PF13305">
    <property type="entry name" value="TetR_C_33"/>
    <property type="match status" value="1"/>
</dbReference>
<feature type="domain" description="HTH tetR-type" evidence="5">
    <location>
        <begin position="18"/>
        <end position="78"/>
    </location>
</feature>
<dbReference type="OrthoDB" id="9785164at2"/>
<gene>
    <name evidence="6" type="ORF">LEP1GSC202_2503</name>
</gene>
<dbReference type="SUPFAM" id="SSF46689">
    <property type="entry name" value="Homeodomain-like"/>
    <property type="match status" value="1"/>
</dbReference>
<evidence type="ECO:0000256" key="4">
    <source>
        <dbReference type="PROSITE-ProRule" id="PRU00335"/>
    </source>
</evidence>